<evidence type="ECO:0000256" key="1">
    <source>
        <dbReference type="SAM" id="SignalP"/>
    </source>
</evidence>
<feature type="chain" id="PRO_5035821598" description="BTB domain-containing protein" evidence="1">
    <location>
        <begin position="19"/>
        <end position="477"/>
    </location>
</feature>
<dbReference type="AlphaFoldDB" id="A0A8S1HUB7"/>
<reference evidence="3" key="1">
    <citation type="submission" date="2020-10" db="EMBL/GenBank/DDBJ databases">
        <authorList>
            <person name="Kikuchi T."/>
        </authorList>
    </citation>
    <scope>NUCLEOTIDE SEQUENCE</scope>
    <source>
        <strain evidence="3">NKZ352</strain>
    </source>
</reference>
<feature type="signal peptide" evidence="1">
    <location>
        <begin position="1"/>
        <end position="18"/>
    </location>
</feature>
<proteinExistence type="predicted"/>
<dbReference type="Proteomes" id="UP000835052">
    <property type="component" value="Unassembled WGS sequence"/>
</dbReference>
<evidence type="ECO:0000313" key="3">
    <source>
        <dbReference type="EMBL" id="CAD6200136.1"/>
    </source>
</evidence>
<keyword evidence="4" id="KW-1185">Reference proteome</keyword>
<dbReference type="CDD" id="cd18186">
    <property type="entry name" value="BTB_POZ_ZBTB_KLHL-like"/>
    <property type="match status" value="1"/>
</dbReference>
<evidence type="ECO:0000259" key="2">
    <source>
        <dbReference type="PROSITE" id="PS50097"/>
    </source>
</evidence>
<dbReference type="PROSITE" id="PS50097">
    <property type="entry name" value="BTB"/>
    <property type="match status" value="1"/>
</dbReference>
<gene>
    <name evidence="3" type="ORF">CAUJ_LOCUS16035</name>
</gene>
<name>A0A8S1HUB7_9PELO</name>
<dbReference type="SUPFAM" id="SSF54695">
    <property type="entry name" value="POZ domain"/>
    <property type="match status" value="2"/>
</dbReference>
<dbReference type="PANTHER" id="PTHR22744:SF13">
    <property type="entry name" value="BTB DOMAIN-CONTAINING PROTEIN"/>
    <property type="match status" value="1"/>
</dbReference>
<dbReference type="InterPro" id="IPR000210">
    <property type="entry name" value="BTB/POZ_dom"/>
</dbReference>
<feature type="domain" description="BTB" evidence="2">
    <location>
        <begin position="310"/>
        <end position="378"/>
    </location>
</feature>
<organism evidence="3 4">
    <name type="scientific">Caenorhabditis auriculariae</name>
    <dbReference type="NCBI Taxonomy" id="2777116"/>
    <lineage>
        <taxon>Eukaryota</taxon>
        <taxon>Metazoa</taxon>
        <taxon>Ecdysozoa</taxon>
        <taxon>Nematoda</taxon>
        <taxon>Chromadorea</taxon>
        <taxon>Rhabditida</taxon>
        <taxon>Rhabditina</taxon>
        <taxon>Rhabditomorpha</taxon>
        <taxon>Rhabditoidea</taxon>
        <taxon>Rhabditidae</taxon>
        <taxon>Peloderinae</taxon>
        <taxon>Caenorhabditis</taxon>
    </lineage>
</organism>
<accession>A0A8S1HUB7</accession>
<sequence length="477" mass="54801">MGILVVWWKLVAVQKSSLLVYQNESVDYISSQQTGIFRKEDLLFQFTGSVGSSRFEQDIDEFKKHTFSAMEFGVNERQIGGIELNDVTAEEFRHFLNAIYASRDGICAESVRAVLKLADMYEATVLFPEMRTFFCDPKKGRKIGIAQRLHWAAQYRMKNLQEDLYKSMNSLHKLAKLRESPEWINMCEAAKTQLIAFFFRLEKSFSHQMSEPSTSVFVDIGTTYKPAVTAFYRHNLPWLASVKVQLISKIPIAETTKVCSFDSENKTEQFTLKQSFKSVILLLLTIEVESTSPPERKKKRYDYLSPKCEHDEVVWVGNRPFYILSDVISTLSPVFRKIIANKGISKKRKNGIVLSDVTEKEFRIFMESIHGDQALVNEGNIETLLKLANQFDAAIVLRMCEQFIRSEEGDKISFLKRLNWASNYGMVDLQADLIESIESLGALASLRTSPDWPETSQTVKTQLLDVFFNLFKPTYLY</sequence>
<protein>
    <recommendedName>
        <fullName evidence="2">BTB domain-containing protein</fullName>
    </recommendedName>
</protein>
<dbReference type="PANTHER" id="PTHR22744">
    <property type="entry name" value="HELIX LOOP HELIX PROTEIN 21-RELATED"/>
    <property type="match status" value="1"/>
</dbReference>
<dbReference type="OrthoDB" id="5877965at2759"/>
<dbReference type="EMBL" id="CAJGYM010000242">
    <property type="protein sequence ID" value="CAD6200136.1"/>
    <property type="molecule type" value="Genomic_DNA"/>
</dbReference>
<dbReference type="InterPro" id="IPR011333">
    <property type="entry name" value="SKP1/BTB/POZ_sf"/>
</dbReference>
<evidence type="ECO:0000313" key="4">
    <source>
        <dbReference type="Proteomes" id="UP000835052"/>
    </source>
</evidence>
<dbReference type="Pfam" id="PF00651">
    <property type="entry name" value="BTB"/>
    <property type="match status" value="2"/>
</dbReference>
<keyword evidence="1" id="KW-0732">Signal</keyword>
<dbReference type="Gene3D" id="3.30.710.10">
    <property type="entry name" value="Potassium Channel Kv1.1, Chain A"/>
    <property type="match status" value="2"/>
</dbReference>
<dbReference type="SMART" id="SM00225">
    <property type="entry name" value="BTB"/>
    <property type="match status" value="2"/>
</dbReference>
<comment type="caution">
    <text evidence="3">The sequence shown here is derived from an EMBL/GenBank/DDBJ whole genome shotgun (WGS) entry which is preliminary data.</text>
</comment>